<organism evidence="9 10">
    <name type="scientific">Natribacillus halophilus</name>
    <dbReference type="NCBI Taxonomy" id="549003"/>
    <lineage>
        <taxon>Bacteria</taxon>
        <taxon>Bacillati</taxon>
        <taxon>Bacillota</taxon>
        <taxon>Bacilli</taxon>
        <taxon>Bacillales</taxon>
        <taxon>Bacillaceae</taxon>
        <taxon>Natribacillus</taxon>
    </lineage>
</organism>
<keyword evidence="3" id="KW-0963">Cytoplasm</keyword>
<dbReference type="PROSITE" id="PS51096">
    <property type="entry name" value="PTS_EIIA_TYPE_4"/>
    <property type="match status" value="1"/>
</dbReference>
<evidence type="ECO:0000256" key="3">
    <source>
        <dbReference type="ARBA" id="ARBA00022490"/>
    </source>
</evidence>
<evidence type="ECO:0000256" key="6">
    <source>
        <dbReference type="ARBA" id="ARBA00022683"/>
    </source>
</evidence>
<keyword evidence="2" id="KW-0813">Transport</keyword>
<keyword evidence="10" id="KW-1185">Reference proteome</keyword>
<dbReference type="PANTHER" id="PTHR33799">
    <property type="entry name" value="PTS PERMEASE-RELATED-RELATED"/>
    <property type="match status" value="1"/>
</dbReference>
<dbReference type="InterPro" id="IPR051471">
    <property type="entry name" value="Bacterial_PTS_sugar_comp"/>
</dbReference>
<keyword evidence="6" id="KW-0598">Phosphotransferase system</keyword>
<dbReference type="PANTHER" id="PTHR33799:SF1">
    <property type="entry name" value="PTS SYSTEM MANNOSE-SPECIFIC EIIAB COMPONENT-RELATED"/>
    <property type="match status" value="1"/>
</dbReference>
<evidence type="ECO:0000256" key="1">
    <source>
        <dbReference type="ARBA" id="ARBA00004496"/>
    </source>
</evidence>
<keyword evidence="4" id="KW-0762">Sugar transport</keyword>
<dbReference type="Gene3D" id="3.40.50.510">
    <property type="entry name" value="Phosphotransferase system, mannose-type IIA component"/>
    <property type="match status" value="1"/>
</dbReference>
<dbReference type="InterPro" id="IPR033887">
    <property type="entry name" value="PTS_IIA_man"/>
</dbReference>
<dbReference type="CDD" id="cd00006">
    <property type="entry name" value="PTS_IIA_man"/>
    <property type="match status" value="1"/>
</dbReference>
<evidence type="ECO:0000313" key="9">
    <source>
        <dbReference type="EMBL" id="SDI74442.1"/>
    </source>
</evidence>
<reference evidence="9 10" key="1">
    <citation type="submission" date="2016-10" db="EMBL/GenBank/DDBJ databases">
        <authorList>
            <person name="de Groot N.N."/>
        </authorList>
    </citation>
    <scope>NUCLEOTIDE SEQUENCE [LARGE SCALE GENOMIC DNA]</scope>
    <source>
        <strain evidence="9 10">DSM 21771</strain>
    </source>
</reference>
<evidence type="ECO:0000313" key="10">
    <source>
        <dbReference type="Proteomes" id="UP000198853"/>
    </source>
</evidence>
<dbReference type="InterPro" id="IPR036662">
    <property type="entry name" value="PTS_EIIA_man-typ_sf"/>
</dbReference>
<keyword evidence="5" id="KW-0808">Transferase</keyword>
<dbReference type="GO" id="GO:0005737">
    <property type="term" value="C:cytoplasm"/>
    <property type="evidence" value="ECO:0007669"/>
    <property type="project" value="UniProtKB-SubCell"/>
</dbReference>
<dbReference type="RefSeq" id="WP_090397783.1">
    <property type="nucleotide sequence ID" value="NZ_FNEN01000005.1"/>
</dbReference>
<dbReference type="GO" id="GO:0016301">
    <property type="term" value="F:kinase activity"/>
    <property type="evidence" value="ECO:0007669"/>
    <property type="project" value="UniProtKB-KW"/>
</dbReference>
<dbReference type="OrthoDB" id="9799827at2"/>
<dbReference type="Proteomes" id="UP000198853">
    <property type="component" value="Unassembled WGS sequence"/>
</dbReference>
<dbReference type="GO" id="GO:0016020">
    <property type="term" value="C:membrane"/>
    <property type="evidence" value="ECO:0007669"/>
    <property type="project" value="InterPro"/>
</dbReference>
<feature type="domain" description="PTS EIIA type-4" evidence="8">
    <location>
        <begin position="1"/>
        <end position="121"/>
    </location>
</feature>
<proteinExistence type="predicted"/>
<dbReference type="SUPFAM" id="SSF53062">
    <property type="entry name" value="PTS system fructose IIA component-like"/>
    <property type="match status" value="1"/>
</dbReference>
<dbReference type="InterPro" id="IPR004701">
    <property type="entry name" value="PTS_EIIA_man-typ"/>
</dbReference>
<gene>
    <name evidence="9" type="ORF">SAMN04488123_105169</name>
</gene>
<evidence type="ECO:0000256" key="5">
    <source>
        <dbReference type="ARBA" id="ARBA00022679"/>
    </source>
</evidence>
<name>A0A1G8N2P1_9BACI</name>
<sequence>MIGIVVTGHGTFPQGMYQALELIVGEQEQVKAIPFEDDKDQLKKDIEEILEVVDTGDGVVFFTDLAGGTPFNTCVTIASEKQNGEVVGGTNLPMILSGMFQRELPLDEFVKLILQEGKENIKIFEEGSRKTQESTVDGI</sequence>
<evidence type="ECO:0000256" key="7">
    <source>
        <dbReference type="ARBA" id="ARBA00022777"/>
    </source>
</evidence>
<dbReference type="Pfam" id="PF03610">
    <property type="entry name" value="EIIA-man"/>
    <property type="match status" value="1"/>
</dbReference>
<accession>A0A1G8N2P1</accession>
<comment type="subcellular location">
    <subcellularLocation>
        <location evidence="1">Cytoplasm</location>
    </subcellularLocation>
</comment>
<protein>
    <submittedName>
        <fullName evidence="9">PTS system, N-acetylgalactosamine-specific IIA component</fullName>
    </submittedName>
</protein>
<keyword evidence="7" id="KW-0418">Kinase</keyword>
<evidence type="ECO:0000256" key="2">
    <source>
        <dbReference type="ARBA" id="ARBA00022448"/>
    </source>
</evidence>
<evidence type="ECO:0000259" key="8">
    <source>
        <dbReference type="PROSITE" id="PS51096"/>
    </source>
</evidence>
<dbReference type="NCBIfam" id="NF040761">
    <property type="entry name" value="AgaF"/>
    <property type="match status" value="1"/>
</dbReference>
<evidence type="ECO:0000256" key="4">
    <source>
        <dbReference type="ARBA" id="ARBA00022597"/>
    </source>
</evidence>
<dbReference type="AlphaFoldDB" id="A0A1G8N2P1"/>
<dbReference type="GO" id="GO:0009401">
    <property type="term" value="P:phosphoenolpyruvate-dependent sugar phosphotransferase system"/>
    <property type="evidence" value="ECO:0007669"/>
    <property type="project" value="UniProtKB-KW"/>
</dbReference>
<dbReference type="EMBL" id="FNEN01000005">
    <property type="protein sequence ID" value="SDI74442.1"/>
    <property type="molecule type" value="Genomic_DNA"/>
</dbReference>